<protein>
    <submittedName>
        <fullName evidence="1">Uncharacterized protein</fullName>
    </submittedName>
</protein>
<dbReference type="AlphaFoldDB" id="A0A975FBH0"/>
<organism evidence="1 2">
    <name type="scientific">Thiothrix unzii</name>
    <dbReference type="NCBI Taxonomy" id="111769"/>
    <lineage>
        <taxon>Bacteria</taxon>
        <taxon>Pseudomonadati</taxon>
        <taxon>Pseudomonadota</taxon>
        <taxon>Gammaproteobacteria</taxon>
        <taxon>Thiotrichales</taxon>
        <taxon>Thiotrichaceae</taxon>
        <taxon>Thiothrix</taxon>
    </lineage>
</organism>
<dbReference type="RefSeq" id="WP_210219976.1">
    <property type="nucleotide sequence ID" value="NZ_CP072793.1"/>
</dbReference>
<proteinExistence type="predicted"/>
<dbReference type="KEGG" id="tun:J9260_05195"/>
<name>A0A975FBH0_9GAMM</name>
<evidence type="ECO:0000313" key="1">
    <source>
        <dbReference type="EMBL" id="QTR54489.1"/>
    </source>
</evidence>
<dbReference type="EMBL" id="CP072793">
    <property type="protein sequence ID" value="QTR54489.1"/>
    <property type="molecule type" value="Genomic_DNA"/>
</dbReference>
<evidence type="ECO:0000313" key="2">
    <source>
        <dbReference type="Proteomes" id="UP000672009"/>
    </source>
</evidence>
<sequence>MTDKFSKAAKDLTDSERKKALESVLDNANETEAGIIRQILGEDGKPLTEKQKKVYEKYIEPALVEKCGALGCTRFSLAGETYCATCAIDYGE</sequence>
<gene>
    <name evidence="1" type="ORF">J9260_05195</name>
</gene>
<reference evidence="1" key="1">
    <citation type="submission" date="2021-04" db="EMBL/GenBank/DDBJ databases">
        <title>Genomics, taxonomy and metabolism of representatives of sulfur bacteria of the genus Thiothrix: Thiothrix fructosivorans QT, Thiothrix unzii A1T and three new species, Thiothrix subterranea sp. nov., Thiothrix litoralis sp. nov. and 'Candidatus Thiothrix anitrata' sp. nov.</title>
        <authorList>
            <person name="Ravin N.V."/>
            <person name="Smolyakov D."/>
            <person name="Rudenko T.S."/>
            <person name="Mardanov A.V."/>
            <person name="Beletsky A.V."/>
            <person name="Markov N.D."/>
            <person name="Fomenkov A.I."/>
            <person name="Roberts R.J."/>
            <person name="Karnachuk O.V."/>
            <person name="Novikov A."/>
            <person name="Grabovich M.Y."/>
        </authorList>
    </citation>
    <scope>NUCLEOTIDE SEQUENCE</scope>
    <source>
        <strain evidence="1">A1</strain>
    </source>
</reference>
<dbReference type="Proteomes" id="UP000672009">
    <property type="component" value="Chromosome"/>
</dbReference>
<accession>A0A975FBH0</accession>
<keyword evidence="2" id="KW-1185">Reference proteome</keyword>